<sequence>MVVDVGQVRRHRWSLGSGFVIVVVRALPWPSASAHNPMAASEEEDACTGLDGRQLRHDAPRPLQRLPPGAFYYSPPLSEYDTLGTSIEAAIAHLGTAFSQVLQQSETSGEVAHPRWLASGIKISDNEIDATEYILVTDRIGHFFSD</sequence>
<name>W9SHM0_9ROSA</name>
<evidence type="ECO:0000313" key="3">
    <source>
        <dbReference type="Proteomes" id="UP000030645"/>
    </source>
</evidence>
<organism evidence="2 3">
    <name type="scientific">Morus notabilis</name>
    <dbReference type="NCBI Taxonomy" id="981085"/>
    <lineage>
        <taxon>Eukaryota</taxon>
        <taxon>Viridiplantae</taxon>
        <taxon>Streptophyta</taxon>
        <taxon>Embryophyta</taxon>
        <taxon>Tracheophyta</taxon>
        <taxon>Spermatophyta</taxon>
        <taxon>Magnoliopsida</taxon>
        <taxon>eudicotyledons</taxon>
        <taxon>Gunneridae</taxon>
        <taxon>Pentapetalae</taxon>
        <taxon>rosids</taxon>
        <taxon>fabids</taxon>
        <taxon>Rosales</taxon>
        <taxon>Moraceae</taxon>
        <taxon>Moreae</taxon>
        <taxon>Morus</taxon>
    </lineage>
</organism>
<proteinExistence type="predicted"/>
<reference evidence="3" key="1">
    <citation type="submission" date="2013-01" db="EMBL/GenBank/DDBJ databases">
        <title>Draft Genome Sequence of a Mulberry Tree, Morus notabilis C.K. Schneid.</title>
        <authorList>
            <person name="He N."/>
            <person name="Zhao S."/>
        </authorList>
    </citation>
    <scope>NUCLEOTIDE SEQUENCE</scope>
</reference>
<keyword evidence="3" id="KW-1185">Reference proteome</keyword>
<feature type="signal peptide" evidence="1">
    <location>
        <begin position="1"/>
        <end position="34"/>
    </location>
</feature>
<feature type="chain" id="PRO_5004929462" evidence="1">
    <location>
        <begin position="35"/>
        <end position="146"/>
    </location>
</feature>
<dbReference type="Proteomes" id="UP000030645">
    <property type="component" value="Unassembled WGS sequence"/>
</dbReference>
<accession>W9SHM0</accession>
<dbReference type="AlphaFoldDB" id="W9SHM0"/>
<protein>
    <submittedName>
        <fullName evidence="2">Uncharacterized protein</fullName>
    </submittedName>
</protein>
<evidence type="ECO:0000313" key="2">
    <source>
        <dbReference type="EMBL" id="EXC07337.1"/>
    </source>
</evidence>
<gene>
    <name evidence="2" type="ORF">L484_021245</name>
</gene>
<dbReference type="EMBL" id="KE345585">
    <property type="protein sequence ID" value="EXC07337.1"/>
    <property type="molecule type" value="Genomic_DNA"/>
</dbReference>
<keyword evidence="1" id="KW-0732">Signal</keyword>
<evidence type="ECO:0000256" key="1">
    <source>
        <dbReference type="SAM" id="SignalP"/>
    </source>
</evidence>